<dbReference type="PANTHER" id="PTHR12260:SF6">
    <property type="entry name" value="DAMAGE-CONTROL PHOSPHATASE ARMT1"/>
    <property type="match status" value="1"/>
</dbReference>
<dbReference type="Proteomes" id="UP000887229">
    <property type="component" value="Unassembled WGS sequence"/>
</dbReference>
<dbReference type="InterPro" id="IPR036075">
    <property type="entry name" value="ARMT-1-like_metal-bd_sf"/>
</dbReference>
<keyword evidence="5 7" id="KW-0464">Manganese</keyword>
<keyword evidence="3 7" id="KW-0479">Metal-binding</keyword>
<reference evidence="10" key="1">
    <citation type="journal article" date="2021" name="IMA Fungus">
        <title>Genomic characterization of three marine fungi, including Emericellopsis atlantica sp. nov. with signatures of a generalist lifestyle and marine biomass degradation.</title>
        <authorList>
            <person name="Hagestad O.C."/>
            <person name="Hou L."/>
            <person name="Andersen J.H."/>
            <person name="Hansen E.H."/>
            <person name="Altermark B."/>
            <person name="Li C."/>
            <person name="Kuhnert E."/>
            <person name="Cox R.J."/>
            <person name="Crous P.W."/>
            <person name="Spatafora J.W."/>
            <person name="Lail K."/>
            <person name="Amirebrahimi M."/>
            <person name="Lipzen A."/>
            <person name="Pangilinan J."/>
            <person name="Andreopoulos W."/>
            <person name="Hayes R.D."/>
            <person name="Ng V."/>
            <person name="Grigoriev I.V."/>
            <person name="Jackson S.A."/>
            <person name="Sutton T.D.S."/>
            <person name="Dobson A.D.W."/>
            <person name="Rama T."/>
        </authorList>
    </citation>
    <scope>NUCLEOTIDE SEQUENCE</scope>
    <source>
        <strain evidence="10">TS7</strain>
    </source>
</reference>
<dbReference type="InterPro" id="IPR002791">
    <property type="entry name" value="ARMT1-like_metal-bd"/>
</dbReference>
<evidence type="ECO:0000256" key="7">
    <source>
        <dbReference type="RuleBase" id="RU367030"/>
    </source>
</evidence>
<evidence type="ECO:0000259" key="9">
    <source>
        <dbReference type="Pfam" id="PF01937"/>
    </source>
</evidence>
<evidence type="ECO:0000256" key="3">
    <source>
        <dbReference type="ARBA" id="ARBA00022723"/>
    </source>
</evidence>
<feature type="compositionally biased region" description="Polar residues" evidence="8">
    <location>
        <begin position="1"/>
        <end position="10"/>
    </location>
</feature>
<comment type="domain">
    <text evidence="7">Subfamily III proteins have a conserved RTxK motif about 40-50 residues from the C-terminus; the threonine may be replaced by serine or cysteine.</text>
</comment>
<dbReference type="PANTHER" id="PTHR12260">
    <property type="entry name" value="DAMAGE-CONTROL PHOSPHATASE ARMT1"/>
    <property type="match status" value="1"/>
</dbReference>
<proteinExistence type="inferred from homology"/>
<protein>
    <recommendedName>
        <fullName evidence="7">Sugar phosphate phosphatase</fullName>
        <ecNumber evidence="7">3.1.3.-</ecNumber>
    </recommendedName>
</protein>
<dbReference type="GO" id="GO:0016791">
    <property type="term" value="F:phosphatase activity"/>
    <property type="evidence" value="ECO:0007669"/>
    <property type="project" value="TreeGrafter"/>
</dbReference>
<dbReference type="InterPro" id="IPR039763">
    <property type="entry name" value="ARMT1"/>
</dbReference>
<dbReference type="GO" id="GO:0046872">
    <property type="term" value="F:metal ion binding"/>
    <property type="evidence" value="ECO:0007669"/>
    <property type="project" value="UniProtKB-UniRule"/>
</dbReference>
<feature type="region of interest" description="Disordered" evidence="8">
    <location>
        <begin position="1"/>
        <end position="20"/>
    </location>
</feature>
<dbReference type="GO" id="GO:0006974">
    <property type="term" value="P:DNA damage response"/>
    <property type="evidence" value="ECO:0007669"/>
    <property type="project" value="TreeGrafter"/>
</dbReference>
<dbReference type="GO" id="GO:0005634">
    <property type="term" value="C:nucleus"/>
    <property type="evidence" value="ECO:0007669"/>
    <property type="project" value="TreeGrafter"/>
</dbReference>
<feature type="domain" description="Damage-control phosphatase ARMT1-like metal-binding" evidence="9">
    <location>
        <begin position="25"/>
        <end position="432"/>
    </location>
</feature>
<dbReference type="EC" id="3.1.3.-" evidence="7"/>
<comment type="similarity">
    <text evidence="2 7">Belongs to the damage-control phosphatase family. Sugar phosphate phosphatase III subfamily.</text>
</comment>
<keyword evidence="11" id="KW-1185">Reference proteome</keyword>
<evidence type="ECO:0000256" key="5">
    <source>
        <dbReference type="ARBA" id="ARBA00023211"/>
    </source>
</evidence>
<evidence type="ECO:0000256" key="4">
    <source>
        <dbReference type="ARBA" id="ARBA00022801"/>
    </source>
</evidence>
<dbReference type="EMBL" id="MU251259">
    <property type="protein sequence ID" value="KAG9253152.1"/>
    <property type="molecule type" value="Genomic_DNA"/>
</dbReference>
<dbReference type="AlphaFoldDB" id="A0A9P8CNH9"/>
<comment type="catalytic activity">
    <reaction evidence="6 7">
        <text>beta-D-fructose 6-phosphate = dihydroxyacetone + D-glyceraldehyde 3-phosphate</text>
        <dbReference type="Rhea" id="RHEA:28002"/>
        <dbReference type="ChEBI" id="CHEBI:16016"/>
        <dbReference type="ChEBI" id="CHEBI:57634"/>
        <dbReference type="ChEBI" id="CHEBI:59776"/>
    </reaction>
</comment>
<evidence type="ECO:0000256" key="1">
    <source>
        <dbReference type="ARBA" id="ARBA00001326"/>
    </source>
</evidence>
<name>A0A9P8CNH9_9HYPO</name>
<evidence type="ECO:0000313" key="10">
    <source>
        <dbReference type="EMBL" id="KAG9253152.1"/>
    </source>
</evidence>
<dbReference type="Gene3D" id="3.40.50.10880">
    <property type="entry name" value="Uncharacterised protein PF01937, DUF89, domain 3"/>
    <property type="match status" value="1"/>
</dbReference>
<sequence>MSSTSNSTTPREVWTSEPGAMAAETAATRWPRIVQDMVDAVAQAMLSSSVSPAQRGEGEDILRQLKQLKDEIEQDEALLPLTTDGSRETKEYNTKLSSFGPITWSNSPWLFAECYLYARVNQIITSKPTWREFDVFAQQKASALAASSNAVRELSTRYMDLPTSASSPLNDTRVDSDAAYRLFIEMTQVALWGNATDLSLLSKLSLDQIHALQGAKAIEEGQARIVSNDTRAAWEYLCSVDGPRRIDIVLDNSGFELFTDLVYCLYLLDSGLASDITLHPKSIPWFVSDVLPKDVDVLLSTLLESPDFQDEDGQTQKLAQKLKECLARGLIKIKEHRFWTTGFDFQDMPAEAPDLFEELCKSTLVIFKGDLNYRKLVQDKTWPHSTPFRSALRCLCGGQSGSADGVNRKGPKILALRTNKADVCVGVPEKTVQRLESEAPGQAWVRNGKYAVISFSDGGPVE</sequence>
<comment type="cofactor">
    <cofactor evidence="7">
        <name>Mn(2+)</name>
        <dbReference type="ChEBI" id="CHEBI:29035"/>
    </cofactor>
    <cofactor evidence="7">
        <name>Ni(2+)</name>
        <dbReference type="ChEBI" id="CHEBI:49786"/>
    </cofactor>
</comment>
<gene>
    <name evidence="10" type="ORF">F5Z01DRAFT_175939</name>
</gene>
<dbReference type="OrthoDB" id="541375at2759"/>
<evidence type="ECO:0000256" key="6">
    <source>
        <dbReference type="ARBA" id="ARBA00048809"/>
    </source>
</evidence>
<accession>A0A9P8CNH9</accession>
<dbReference type="GeneID" id="70288856"/>
<dbReference type="RefSeq" id="XP_046117076.1">
    <property type="nucleotide sequence ID" value="XM_046257953.1"/>
</dbReference>
<dbReference type="SUPFAM" id="SSF111321">
    <property type="entry name" value="AF1104-like"/>
    <property type="match status" value="1"/>
</dbReference>
<comment type="function">
    <text evidence="7">Metal-dependent phosphatase that shows phosphatase activity against several substrates, including fructose-1-phosphate and fructose-6-phosphate. Its preference for fructose-1-phosphate, a strong glycating agent that causes DNA damage rather than a canonical yeast metabolite, suggests a damage-control function in hexose phosphate metabolism.</text>
</comment>
<keyword evidence="4 7" id="KW-0378">Hydrolase</keyword>
<evidence type="ECO:0000256" key="8">
    <source>
        <dbReference type="SAM" id="MobiDB-lite"/>
    </source>
</evidence>
<comment type="catalytic activity">
    <reaction evidence="1 7">
        <text>beta-D-fructose 1-phosphate + H2O = D-fructose + phosphate</text>
        <dbReference type="Rhea" id="RHEA:35603"/>
        <dbReference type="ChEBI" id="CHEBI:15377"/>
        <dbReference type="ChEBI" id="CHEBI:37721"/>
        <dbReference type="ChEBI" id="CHEBI:43474"/>
        <dbReference type="ChEBI" id="CHEBI:138881"/>
    </reaction>
</comment>
<dbReference type="Pfam" id="PF01937">
    <property type="entry name" value="ARMT1-like_dom"/>
    <property type="match status" value="1"/>
</dbReference>
<organism evidence="10 11">
    <name type="scientific">Emericellopsis atlantica</name>
    <dbReference type="NCBI Taxonomy" id="2614577"/>
    <lineage>
        <taxon>Eukaryota</taxon>
        <taxon>Fungi</taxon>
        <taxon>Dikarya</taxon>
        <taxon>Ascomycota</taxon>
        <taxon>Pezizomycotina</taxon>
        <taxon>Sordariomycetes</taxon>
        <taxon>Hypocreomycetidae</taxon>
        <taxon>Hypocreales</taxon>
        <taxon>Bionectriaceae</taxon>
        <taxon>Emericellopsis</taxon>
    </lineage>
</organism>
<evidence type="ECO:0000313" key="11">
    <source>
        <dbReference type="Proteomes" id="UP000887229"/>
    </source>
</evidence>
<dbReference type="Gene3D" id="1.20.930.60">
    <property type="match status" value="1"/>
</dbReference>
<evidence type="ECO:0000256" key="2">
    <source>
        <dbReference type="ARBA" id="ARBA00009519"/>
    </source>
</evidence>
<comment type="caution">
    <text evidence="10">The sequence shown here is derived from an EMBL/GenBank/DDBJ whole genome shotgun (WGS) entry which is preliminary data.</text>
</comment>